<proteinExistence type="predicted"/>
<name>A0AAU7DXB3_9MICO</name>
<evidence type="ECO:0000313" key="2">
    <source>
        <dbReference type="EMBL" id="XBH21906.1"/>
    </source>
</evidence>
<sequence>MTMTGSSATSLPILTTHKVYLPKSVRAAALVLAIGLCYAVTLLVIEAEGSKAYQLLLAYVFPLMFVPFFFAAHRVQIYCDRIRLSFIPLLRITILTANITYWSTPSQPVELLGLNMRGLRHVPRVGTRFANQGGTSLVIHTSKPQRFQIVLANDSETAEVRQLLSSLLPIPPGEQRLP</sequence>
<feature type="transmembrane region" description="Helical" evidence="1">
    <location>
        <begin position="27"/>
        <end position="45"/>
    </location>
</feature>
<accession>A0AAU7DXB3</accession>
<feature type="transmembrane region" description="Helical" evidence="1">
    <location>
        <begin position="51"/>
        <end position="72"/>
    </location>
</feature>
<gene>
    <name evidence="2" type="ORF">V5R04_01375</name>
</gene>
<dbReference type="AlphaFoldDB" id="A0AAU7DXB3"/>
<keyword evidence="1" id="KW-1133">Transmembrane helix</keyword>
<protein>
    <recommendedName>
        <fullName evidence="3">PH domain-containing protein</fullName>
    </recommendedName>
</protein>
<organism evidence="2">
    <name type="scientific">Jonesiaceae bacterium BS-20</name>
    <dbReference type="NCBI Taxonomy" id="3120821"/>
    <lineage>
        <taxon>Bacteria</taxon>
        <taxon>Bacillati</taxon>
        <taxon>Actinomycetota</taxon>
        <taxon>Actinomycetes</taxon>
        <taxon>Micrococcales</taxon>
        <taxon>Jonesiaceae</taxon>
    </lineage>
</organism>
<dbReference type="EMBL" id="CP146203">
    <property type="protein sequence ID" value="XBH21906.1"/>
    <property type="molecule type" value="Genomic_DNA"/>
</dbReference>
<evidence type="ECO:0008006" key="3">
    <source>
        <dbReference type="Google" id="ProtNLM"/>
    </source>
</evidence>
<keyword evidence="1" id="KW-0812">Transmembrane</keyword>
<reference evidence="2" key="1">
    <citation type="submission" date="2024-02" db="EMBL/GenBank/DDBJ databases">
        <title>Tomenella chthoni gen. nov. sp. nov., a member of the family Jonesiaceae isolated from bat guano.</title>
        <authorList>
            <person name="Miller S.L."/>
            <person name="King J."/>
            <person name="Sankaranarayanan K."/>
            <person name="Lawson P.A."/>
        </authorList>
    </citation>
    <scope>NUCLEOTIDE SEQUENCE</scope>
    <source>
        <strain evidence="2">BS-20</strain>
    </source>
</reference>
<evidence type="ECO:0000256" key="1">
    <source>
        <dbReference type="SAM" id="Phobius"/>
    </source>
</evidence>
<keyword evidence="1" id="KW-0472">Membrane</keyword>